<dbReference type="Proteomes" id="UP001589818">
    <property type="component" value="Unassembled WGS sequence"/>
</dbReference>
<dbReference type="RefSeq" id="WP_204820021.1">
    <property type="nucleotide sequence ID" value="NZ_JANHOF010000024.1"/>
</dbReference>
<keyword evidence="2" id="KW-1185">Reference proteome</keyword>
<dbReference type="SUPFAM" id="SSF51161">
    <property type="entry name" value="Trimeric LpxA-like enzymes"/>
    <property type="match status" value="1"/>
</dbReference>
<sequence length="223" mass="25105">MRTSLSTAELNAYVGKQVNAFFPDGRNIGPAMERTIFNEALERTERCFRDVTLRAYRQDGEPYFNHLYSDQYAVFIWMLSSSVWNRTQDRAVADKLFYLNKALHGFSCMYDTRLPEVFLLFHTVGTVLGKAEYENYFVAAQGTTIGAQNGHYPIIGQGVALLPNSSVIGRCTIGNRVSIGIDTSVYEQDIPSCSVVFTSRTDGSQQIKQKANCWAQKFFSVTV</sequence>
<evidence type="ECO:0000313" key="1">
    <source>
        <dbReference type="EMBL" id="MFC0390388.1"/>
    </source>
</evidence>
<evidence type="ECO:0008006" key="3">
    <source>
        <dbReference type="Google" id="ProtNLM"/>
    </source>
</evidence>
<protein>
    <recommendedName>
        <fullName evidence="3">Serine acetyltransferase</fullName>
    </recommendedName>
</protein>
<gene>
    <name evidence="1" type="ORF">ACFFJ8_03255</name>
</gene>
<proteinExistence type="predicted"/>
<dbReference type="Gene3D" id="2.160.10.10">
    <property type="entry name" value="Hexapeptide repeat proteins"/>
    <property type="match status" value="1"/>
</dbReference>
<dbReference type="EMBL" id="JBHLVF010000008">
    <property type="protein sequence ID" value="MFC0390388.1"/>
    <property type="molecule type" value="Genomic_DNA"/>
</dbReference>
<organism evidence="1 2">
    <name type="scientific">Paenibacillus mendelii</name>
    <dbReference type="NCBI Taxonomy" id="206163"/>
    <lineage>
        <taxon>Bacteria</taxon>
        <taxon>Bacillati</taxon>
        <taxon>Bacillota</taxon>
        <taxon>Bacilli</taxon>
        <taxon>Bacillales</taxon>
        <taxon>Paenibacillaceae</taxon>
        <taxon>Paenibacillus</taxon>
    </lineage>
</organism>
<reference evidence="1 2" key="1">
    <citation type="submission" date="2024-09" db="EMBL/GenBank/DDBJ databases">
        <authorList>
            <person name="Sun Q."/>
            <person name="Mori K."/>
        </authorList>
    </citation>
    <scope>NUCLEOTIDE SEQUENCE [LARGE SCALE GENOMIC DNA]</scope>
    <source>
        <strain evidence="1 2">CCM 4839</strain>
    </source>
</reference>
<accession>A0ABV6J6D8</accession>
<dbReference type="InterPro" id="IPR011004">
    <property type="entry name" value="Trimer_LpxA-like_sf"/>
</dbReference>
<evidence type="ECO:0000313" key="2">
    <source>
        <dbReference type="Proteomes" id="UP001589818"/>
    </source>
</evidence>
<comment type="caution">
    <text evidence="1">The sequence shown here is derived from an EMBL/GenBank/DDBJ whole genome shotgun (WGS) entry which is preliminary data.</text>
</comment>
<name>A0ABV6J6D8_9BACL</name>